<evidence type="ECO:0000256" key="4">
    <source>
        <dbReference type="ARBA" id="ARBA00035178"/>
    </source>
</evidence>
<dbReference type="InterPro" id="IPR002677">
    <property type="entry name" value="Ribosomal_bL32"/>
</dbReference>
<dbReference type="InterPro" id="IPR011332">
    <property type="entry name" value="Ribosomal_zn-bd"/>
</dbReference>
<dbReference type="OrthoDB" id="9812874at2"/>
<protein>
    <recommendedName>
        <fullName evidence="4 5">Large ribosomal subunit protein bL32</fullName>
    </recommendedName>
</protein>
<keyword evidence="8" id="KW-1185">Reference proteome</keyword>
<dbReference type="InterPro" id="IPR044957">
    <property type="entry name" value="Ribosomal_bL32_bact"/>
</dbReference>
<reference evidence="7 8" key="1">
    <citation type="submission" date="2018-06" db="EMBL/GenBank/DDBJ databases">
        <authorList>
            <consortium name="Pathogen Informatics"/>
            <person name="Doyle S."/>
        </authorList>
    </citation>
    <scope>NUCLEOTIDE SEQUENCE [LARGE SCALE GENOMIC DNA]</scope>
    <source>
        <strain evidence="7 8">NCTC12360</strain>
    </source>
</reference>
<accession>A0A376H808</accession>
<feature type="region of interest" description="Disordered" evidence="6">
    <location>
        <begin position="1"/>
        <end position="34"/>
    </location>
</feature>
<dbReference type="GO" id="GO:0015934">
    <property type="term" value="C:large ribosomal subunit"/>
    <property type="evidence" value="ECO:0007669"/>
    <property type="project" value="InterPro"/>
</dbReference>
<evidence type="ECO:0000256" key="3">
    <source>
        <dbReference type="ARBA" id="ARBA00023274"/>
    </source>
</evidence>
<dbReference type="NCBIfam" id="TIGR01031">
    <property type="entry name" value="rpmF_bact"/>
    <property type="match status" value="1"/>
</dbReference>
<evidence type="ECO:0000313" key="7">
    <source>
        <dbReference type="EMBL" id="STD84955.1"/>
    </source>
</evidence>
<proteinExistence type="inferred from homology"/>
<organism evidence="7 8">
    <name type="scientific">Enterococcus gallinarum</name>
    <dbReference type="NCBI Taxonomy" id="1353"/>
    <lineage>
        <taxon>Bacteria</taxon>
        <taxon>Bacillati</taxon>
        <taxon>Bacillota</taxon>
        <taxon>Bacilli</taxon>
        <taxon>Lactobacillales</taxon>
        <taxon>Enterococcaceae</taxon>
        <taxon>Enterococcus</taxon>
    </lineage>
</organism>
<dbReference type="Proteomes" id="UP000254807">
    <property type="component" value="Unassembled WGS sequence"/>
</dbReference>
<keyword evidence="2 5" id="KW-0689">Ribosomal protein</keyword>
<feature type="compositionally biased region" description="Basic residues" evidence="6">
    <location>
        <begin position="7"/>
        <end position="18"/>
    </location>
</feature>
<dbReference type="PANTHER" id="PTHR35534">
    <property type="entry name" value="50S RIBOSOMAL PROTEIN L32"/>
    <property type="match status" value="1"/>
</dbReference>
<evidence type="ECO:0000313" key="8">
    <source>
        <dbReference type="Proteomes" id="UP000254807"/>
    </source>
</evidence>
<dbReference type="PANTHER" id="PTHR35534:SF1">
    <property type="entry name" value="LARGE RIBOSOMAL SUBUNIT PROTEIN BL32"/>
    <property type="match status" value="1"/>
</dbReference>
<gene>
    <name evidence="7" type="primary">rpmF_3</name>
    <name evidence="5" type="synonym">rpmF</name>
    <name evidence="7" type="ORF">NCTC12360_03504</name>
</gene>
<dbReference type="GO" id="GO:0006412">
    <property type="term" value="P:translation"/>
    <property type="evidence" value="ECO:0007669"/>
    <property type="project" value="UniProtKB-UniRule"/>
</dbReference>
<dbReference type="AlphaFoldDB" id="A0A376H808"/>
<evidence type="ECO:0000256" key="6">
    <source>
        <dbReference type="SAM" id="MobiDB-lite"/>
    </source>
</evidence>
<dbReference type="GO" id="GO:0003735">
    <property type="term" value="F:structural constituent of ribosome"/>
    <property type="evidence" value="ECO:0007669"/>
    <property type="project" value="InterPro"/>
</dbReference>
<dbReference type="EMBL" id="UFYW01000001">
    <property type="protein sequence ID" value="STD84955.1"/>
    <property type="molecule type" value="Genomic_DNA"/>
</dbReference>
<sequence>MAVPARKTSRAKKNRRRGNQQLKKPAIHFDRTSGNYTRSHHVSLKEYLLKKPIITKANG</sequence>
<evidence type="ECO:0000256" key="5">
    <source>
        <dbReference type="HAMAP-Rule" id="MF_00340"/>
    </source>
</evidence>
<dbReference type="Pfam" id="PF01783">
    <property type="entry name" value="Ribosomal_L32p"/>
    <property type="match status" value="1"/>
</dbReference>
<comment type="similarity">
    <text evidence="1 5">Belongs to the bacterial ribosomal protein bL32 family.</text>
</comment>
<evidence type="ECO:0000256" key="2">
    <source>
        <dbReference type="ARBA" id="ARBA00022980"/>
    </source>
</evidence>
<evidence type="ECO:0000256" key="1">
    <source>
        <dbReference type="ARBA" id="ARBA00008560"/>
    </source>
</evidence>
<dbReference type="SUPFAM" id="SSF57829">
    <property type="entry name" value="Zn-binding ribosomal proteins"/>
    <property type="match status" value="1"/>
</dbReference>
<dbReference type="HAMAP" id="MF_00340">
    <property type="entry name" value="Ribosomal_bL32"/>
    <property type="match status" value="1"/>
</dbReference>
<keyword evidence="3 5" id="KW-0687">Ribonucleoprotein</keyword>
<dbReference type="RefSeq" id="WP_060814483.1">
    <property type="nucleotide sequence ID" value="NZ_JBHULA010000047.1"/>
</dbReference>
<name>A0A376H808_ENTGA</name>